<proteinExistence type="predicted"/>
<gene>
    <name evidence="1" type="ORF">SS50377_25487</name>
</gene>
<dbReference type="GeneID" id="94299510"/>
<accession>A0A9P8RYB5</accession>
<evidence type="ECO:0000313" key="2">
    <source>
        <dbReference type="Proteomes" id="UP000018208"/>
    </source>
</evidence>
<keyword evidence="2" id="KW-1185">Reference proteome</keyword>
<comment type="caution">
    <text evidence="1">The sequence shown here is derived from an EMBL/GenBank/DDBJ whole genome shotgun (WGS) entry which is preliminary data.</text>
</comment>
<sequence>MQLSKLVSTLRIFNLSTSEKAKTQQQSNFNLSKLQDSKILPNEIIINQNMEIYLDYMILFFNRKMNTITKSVFLDKNCSNDTNFSEFSKFQIICLDQQLSINYQHDLTQWQGLVYLLQTSKNDNRGYIILILTFKTFIRDNKNSIQDHPDLIKNTIDLIVFAAKFIVAWESEFVQQTCITQLNNLLIF</sequence>
<evidence type="ECO:0000313" key="1">
    <source>
        <dbReference type="EMBL" id="KAH0573367.1"/>
    </source>
</evidence>
<dbReference type="EMBL" id="AUWU02000005">
    <property type="protein sequence ID" value="KAH0573367.1"/>
    <property type="molecule type" value="Genomic_DNA"/>
</dbReference>
<dbReference type="KEGG" id="ssao:94299510"/>
<dbReference type="AlphaFoldDB" id="A0A9P8RYB5"/>
<dbReference type="RefSeq" id="XP_067764140.1">
    <property type="nucleotide sequence ID" value="XM_067909319.1"/>
</dbReference>
<name>A0A9P8RYB5_9EUKA</name>
<protein>
    <submittedName>
        <fullName evidence="1">Uncharacterized protein</fullName>
    </submittedName>
</protein>
<reference evidence="1 2" key="1">
    <citation type="journal article" date="2014" name="PLoS Genet.">
        <title>The Genome of Spironucleus salmonicida Highlights a Fish Pathogen Adapted to Fluctuating Environments.</title>
        <authorList>
            <person name="Xu F."/>
            <person name="Jerlstrom-Hultqvist J."/>
            <person name="Einarsson E."/>
            <person name="Astvaldsson A."/>
            <person name="Svard S.G."/>
            <person name="Andersson J.O."/>
        </authorList>
    </citation>
    <scope>NUCLEOTIDE SEQUENCE [LARGE SCALE GENOMIC DNA]</scope>
    <source>
        <strain evidence="1 2">ATCC 50377</strain>
    </source>
</reference>
<organism evidence="1 2">
    <name type="scientific">Spironucleus salmonicida</name>
    <dbReference type="NCBI Taxonomy" id="348837"/>
    <lineage>
        <taxon>Eukaryota</taxon>
        <taxon>Metamonada</taxon>
        <taxon>Diplomonadida</taxon>
        <taxon>Hexamitidae</taxon>
        <taxon>Hexamitinae</taxon>
        <taxon>Spironucleus</taxon>
    </lineage>
</organism>
<dbReference type="Proteomes" id="UP000018208">
    <property type="component" value="Unassembled WGS sequence"/>
</dbReference>